<sequence length="182" mass="19949">MTLFGVDMMTLYLWGLVIFGCLTLLYILLGDVLDGIFDVVDAGPLNPTVILSFFTIFSASGYILEKFFGVESVVALIISSLFSLLAVALLYLFVLVPLKSAETSLGYSDEDLKGKVAKVIISIPRDGFGEIVLTIGGSTVSRSAQSYYNEEIAYETEVLIIDVNKGVVFVTPYNEFIEKNQQ</sequence>
<feature type="transmembrane region" description="Helical" evidence="1">
    <location>
        <begin position="76"/>
        <end position="98"/>
    </location>
</feature>
<dbReference type="Gene3D" id="2.40.50.140">
    <property type="entry name" value="Nucleic acid-binding proteins"/>
    <property type="match status" value="1"/>
</dbReference>
<feature type="transmembrane region" description="Helical" evidence="1">
    <location>
        <begin position="45"/>
        <end position="64"/>
    </location>
</feature>
<keyword evidence="1" id="KW-0472">Membrane</keyword>
<proteinExistence type="predicted"/>
<organism evidence="3 4">
    <name type="scientific">Sutcliffiella cohnii</name>
    <dbReference type="NCBI Taxonomy" id="33932"/>
    <lineage>
        <taxon>Bacteria</taxon>
        <taxon>Bacillati</taxon>
        <taxon>Bacillota</taxon>
        <taxon>Bacilli</taxon>
        <taxon>Bacillales</taxon>
        <taxon>Bacillaceae</taxon>
        <taxon>Sutcliffiella</taxon>
    </lineage>
</organism>
<accession>A0A223KK05</accession>
<feature type="domain" description="Membrane protein NfeD2 N-terminal transmembrane" evidence="2">
    <location>
        <begin position="3"/>
        <end position="102"/>
    </location>
</feature>
<keyword evidence="1" id="KW-1133">Transmembrane helix</keyword>
<keyword evidence="1" id="KW-0812">Transmembrane</keyword>
<dbReference type="AlphaFoldDB" id="A0A223KK05"/>
<dbReference type="STRING" id="1314751.GCA_001591425_02291"/>
<reference evidence="3 4" key="1">
    <citation type="submission" date="2016-12" db="EMBL/GenBank/DDBJ databases">
        <title>The whole genome sequencing and assembly of Bacillus cohnii DSM 6307T strain.</title>
        <authorList>
            <person name="Lee Y.-J."/>
            <person name="Yi H."/>
            <person name="Bahn Y.-S."/>
            <person name="Kim J.F."/>
            <person name="Lee D.-W."/>
        </authorList>
    </citation>
    <scope>NUCLEOTIDE SEQUENCE [LARGE SCALE GENOMIC DNA]</scope>
    <source>
        <strain evidence="3 4">DSM 6307</strain>
    </source>
</reference>
<evidence type="ECO:0000256" key="1">
    <source>
        <dbReference type="SAM" id="Phobius"/>
    </source>
</evidence>
<name>A0A223KK05_9BACI</name>
<evidence type="ECO:0000313" key="4">
    <source>
        <dbReference type="Proteomes" id="UP000215224"/>
    </source>
</evidence>
<dbReference type="EMBL" id="CP018866">
    <property type="protein sequence ID" value="AST89811.1"/>
    <property type="molecule type" value="Genomic_DNA"/>
</dbReference>
<protein>
    <recommendedName>
        <fullName evidence="2">Membrane protein NfeD2 N-terminal transmembrane domain-containing protein</fullName>
    </recommendedName>
</protein>
<feature type="transmembrane region" description="Helical" evidence="1">
    <location>
        <begin position="12"/>
        <end position="33"/>
    </location>
</feature>
<evidence type="ECO:0000259" key="2">
    <source>
        <dbReference type="Pfam" id="PF25842"/>
    </source>
</evidence>
<keyword evidence="4" id="KW-1185">Reference proteome</keyword>
<dbReference type="RefSeq" id="WP_066416106.1">
    <property type="nucleotide sequence ID" value="NZ_CP018866.1"/>
</dbReference>
<dbReference type="KEGG" id="bcoh:BC6307_00245"/>
<gene>
    <name evidence="3" type="ORF">BC6307_00245</name>
</gene>
<dbReference type="Pfam" id="PF25842">
    <property type="entry name" value="NfeD_TM"/>
    <property type="match status" value="1"/>
</dbReference>
<dbReference type="InterPro" id="IPR012340">
    <property type="entry name" value="NA-bd_OB-fold"/>
</dbReference>
<dbReference type="InterPro" id="IPR058653">
    <property type="entry name" value="NfeD2_TM"/>
</dbReference>
<dbReference type="Proteomes" id="UP000215224">
    <property type="component" value="Chromosome"/>
</dbReference>
<evidence type="ECO:0000313" key="3">
    <source>
        <dbReference type="EMBL" id="AST89811.1"/>
    </source>
</evidence>